<accession>A0A8J7FSC0</accession>
<organism evidence="3 4">
    <name type="scientific">Faecalibacter rhinopitheci</name>
    <dbReference type="NCBI Taxonomy" id="2779678"/>
    <lineage>
        <taxon>Bacteria</taxon>
        <taxon>Pseudomonadati</taxon>
        <taxon>Bacteroidota</taxon>
        <taxon>Flavobacteriia</taxon>
        <taxon>Flavobacteriales</taxon>
        <taxon>Weeksellaceae</taxon>
        <taxon>Faecalibacter</taxon>
    </lineage>
</organism>
<evidence type="ECO:0000256" key="2">
    <source>
        <dbReference type="SAM" id="Phobius"/>
    </source>
</evidence>
<dbReference type="RefSeq" id="WP_194181392.1">
    <property type="nucleotide sequence ID" value="NZ_JADGIK010000001.1"/>
</dbReference>
<evidence type="ECO:0000313" key="4">
    <source>
        <dbReference type="Proteomes" id="UP000608754"/>
    </source>
</evidence>
<gene>
    <name evidence="3" type="ORF">IM532_00020</name>
</gene>
<dbReference type="Proteomes" id="UP000608754">
    <property type="component" value="Unassembled WGS sequence"/>
</dbReference>
<feature type="transmembrane region" description="Helical" evidence="2">
    <location>
        <begin position="43"/>
        <end position="64"/>
    </location>
</feature>
<proteinExistence type="predicted"/>
<sequence>MTKPYKPRNPYSNSPYSRKRRREETQRQIQELKDSGNWNENDSFGGCLIVGIVLIIIMGFILIIGGPEGLLKWLSH</sequence>
<dbReference type="EMBL" id="JADGIK010000001">
    <property type="protein sequence ID" value="MBF0595856.1"/>
    <property type="molecule type" value="Genomic_DNA"/>
</dbReference>
<keyword evidence="2" id="KW-0472">Membrane</keyword>
<dbReference type="AlphaFoldDB" id="A0A8J7FSC0"/>
<evidence type="ECO:0000256" key="1">
    <source>
        <dbReference type="SAM" id="MobiDB-lite"/>
    </source>
</evidence>
<comment type="caution">
    <text evidence="3">The sequence shown here is derived from an EMBL/GenBank/DDBJ whole genome shotgun (WGS) entry which is preliminary data.</text>
</comment>
<keyword evidence="2" id="KW-0812">Transmembrane</keyword>
<protein>
    <submittedName>
        <fullName evidence="3">Uncharacterized protein</fullName>
    </submittedName>
</protein>
<keyword evidence="4" id="KW-1185">Reference proteome</keyword>
<keyword evidence="2" id="KW-1133">Transmembrane helix</keyword>
<name>A0A8J7FSC0_9FLAO</name>
<reference evidence="3" key="1">
    <citation type="submission" date="2020-10" db="EMBL/GenBank/DDBJ databases">
        <authorList>
            <person name="Lu T."/>
            <person name="Wang Q."/>
            <person name="Han X."/>
        </authorList>
    </citation>
    <scope>NUCLEOTIDE SEQUENCE</scope>
    <source>
        <strain evidence="3">WQ 117</strain>
    </source>
</reference>
<evidence type="ECO:0000313" key="3">
    <source>
        <dbReference type="EMBL" id="MBF0595856.1"/>
    </source>
</evidence>
<feature type="compositionally biased region" description="Basic and acidic residues" evidence="1">
    <location>
        <begin position="22"/>
        <end position="34"/>
    </location>
</feature>
<feature type="region of interest" description="Disordered" evidence="1">
    <location>
        <begin position="1"/>
        <end position="35"/>
    </location>
</feature>